<feature type="signal peptide" evidence="2">
    <location>
        <begin position="1"/>
        <end position="21"/>
    </location>
</feature>
<comment type="caution">
    <text evidence="3">The sequence shown here is derived from an EMBL/GenBank/DDBJ whole genome shotgun (WGS) entry which is preliminary data.</text>
</comment>
<dbReference type="OrthoDB" id="540611at2759"/>
<dbReference type="AlphaFoldDB" id="A0A2I2G6L6"/>
<sequence length="417" mass="45806">MVSSTVISWLLTSLLIQGCSSAAISPCSARDRPYSAWMADSVIARGQAIAPPGETESSIFLQIGFFQTAILRLLDHPGTAAPSCQIDRWEQYLTNSTASIASRLGNATQDTHFPLDRLSTFRGLLHSYEKTNNTVDKKALDALRRSIDLQPTNKFGGLWYFTYPNWSYLDGMYSLIPFSWLYATRFNPTSTSAVIDESIHQLDLLWQHCHQNSTGLLVHGYDGSQTAVWASSFTGASPIAWDRSLAWYFMTLVDMLELLSLQSPGAAEERYAGYLQGRFAALAKAVLAVADADSGCWWQVMTAPREEGNYIESSGSAMFTYALLKGARLGFLDLEDPAASEIVESASKCYRHLVTEFVAEEGDGTLGYNGTVSVCSLNSSATYEYYVNQPLLYNSVHGSAAFVLASLEHEMLANPGE</sequence>
<evidence type="ECO:0000256" key="1">
    <source>
        <dbReference type="ARBA" id="ARBA00022801"/>
    </source>
</evidence>
<dbReference type="InterPro" id="IPR012341">
    <property type="entry name" value="6hp_glycosidase-like_sf"/>
</dbReference>
<proteinExistence type="predicted"/>
<gene>
    <name evidence="3" type="ORF">P170DRAFT_511075</name>
</gene>
<reference evidence="3 4" key="1">
    <citation type="submission" date="2016-12" db="EMBL/GenBank/DDBJ databases">
        <title>The genomes of Aspergillus section Nigri reveals drivers in fungal speciation.</title>
        <authorList>
            <consortium name="DOE Joint Genome Institute"/>
            <person name="Vesth T.C."/>
            <person name="Nybo J."/>
            <person name="Theobald S."/>
            <person name="Brandl J."/>
            <person name="Frisvad J.C."/>
            <person name="Nielsen K.F."/>
            <person name="Lyhne E.K."/>
            <person name="Kogle M.E."/>
            <person name="Kuo A."/>
            <person name="Riley R."/>
            <person name="Clum A."/>
            <person name="Nolan M."/>
            <person name="Lipzen A."/>
            <person name="Salamov A."/>
            <person name="Henrissat B."/>
            <person name="Wiebenga A."/>
            <person name="De Vries R.P."/>
            <person name="Grigoriev I.V."/>
            <person name="Mortensen U.H."/>
            <person name="Andersen M.R."/>
            <person name="Baker S.E."/>
        </authorList>
    </citation>
    <scope>NUCLEOTIDE SEQUENCE [LARGE SCALE GENOMIC DNA]</scope>
    <source>
        <strain evidence="3 4">IBT 23096</strain>
    </source>
</reference>
<dbReference type="Gene3D" id="1.50.10.10">
    <property type="match status" value="1"/>
</dbReference>
<accession>A0A2I2G6L6</accession>
<dbReference type="EMBL" id="MSFO01000005">
    <property type="protein sequence ID" value="PLB48517.1"/>
    <property type="molecule type" value="Genomic_DNA"/>
</dbReference>
<dbReference type="STRING" id="1392250.A0A2I2G6L6"/>
<dbReference type="Proteomes" id="UP000234275">
    <property type="component" value="Unassembled WGS sequence"/>
</dbReference>
<evidence type="ECO:0000313" key="4">
    <source>
        <dbReference type="Proteomes" id="UP000234275"/>
    </source>
</evidence>
<dbReference type="GO" id="GO:0005975">
    <property type="term" value="P:carbohydrate metabolic process"/>
    <property type="evidence" value="ECO:0007669"/>
    <property type="project" value="InterPro"/>
</dbReference>
<keyword evidence="2" id="KW-0732">Signal</keyword>
<dbReference type="GeneID" id="36562558"/>
<keyword evidence="1 3" id="KW-0378">Hydrolase</keyword>
<dbReference type="PANTHER" id="PTHR33886">
    <property type="entry name" value="UNSATURATED RHAMNOGALACTURONAN HYDROLASE (EUROFUNG)"/>
    <property type="match status" value="1"/>
</dbReference>
<dbReference type="GO" id="GO:0016787">
    <property type="term" value="F:hydrolase activity"/>
    <property type="evidence" value="ECO:0007669"/>
    <property type="project" value="UniProtKB-KW"/>
</dbReference>
<dbReference type="PANTHER" id="PTHR33886:SF11">
    <property type="entry name" value="WALL GLYCOSYL HYDROLASE YTER, PUTATIVE (AFU_ORTHOLOGUE AFUA_2G14630)-RELATED"/>
    <property type="match status" value="1"/>
</dbReference>
<evidence type="ECO:0000256" key="2">
    <source>
        <dbReference type="SAM" id="SignalP"/>
    </source>
</evidence>
<feature type="chain" id="PRO_5014182480" evidence="2">
    <location>
        <begin position="22"/>
        <end position="417"/>
    </location>
</feature>
<evidence type="ECO:0000313" key="3">
    <source>
        <dbReference type="EMBL" id="PLB48517.1"/>
    </source>
</evidence>
<organism evidence="3 4">
    <name type="scientific">Aspergillus steynii IBT 23096</name>
    <dbReference type="NCBI Taxonomy" id="1392250"/>
    <lineage>
        <taxon>Eukaryota</taxon>
        <taxon>Fungi</taxon>
        <taxon>Dikarya</taxon>
        <taxon>Ascomycota</taxon>
        <taxon>Pezizomycotina</taxon>
        <taxon>Eurotiomycetes</taxon>
        <taxon>Eurotiomycetidae</taxon>
        <taxon>Eurotiales</taxon>
        <taxon>Aspergillaceae</taxon>
        <taxon>Aspergillus</taxon>
        <taxon>Aspergillus subgen. Circumdati</taxon>
    </lineage>
</organism>
<dbReference type="InterPro" id="IPR052043">
    <property type="entry name" value="PolySaccharide_Degr_Enz"/>
</dbReference>
<protein>
    <submittedName>
        <fullName evidence="3">Cell wall glycosyl hydrolase YteR</fullName>
    </submittedName>
</protein>
<dbReference type="RefSeq" id="XP_024703819.1">
    <property type="nucleotide sequence ID" value="XM_024854852.1"/>
</dbReference>
<dbReference type="InterPro" id="IPR008928">
    <property type="entry name" value="6-hairpin_glycosidase_sf"/>
</dbReference>
<dbReference type="InterPro" id="IPR010905">
    <property type="entry name" value="Glyco_hydro_88"/>
</dbReference>
<name>A0A2I2G6L6_9EURO</name>
<dbReference type="SUPFAM" id="SSF48208">
    <property type="entry name" value="Six-hairpin glycosidases"/>
    <property type="match status" value="1"/>
</dbReference>
<dbReference type="Pfam" id="PF07470">
    <property type="entry name" value="Glyco_hydro_88"/>
    <property type="match status" value="1"/>
</dbReference>
<dbReference type="VEuPathDB" id="FungiDB:P170DRAFT_511075"/>
<keyword evidence="4" id="KW-1185">Reference proteome</keyword>